<proteinExistence type="predicted"/>
<reference evidence="2" key="1">
    <citation type="submission" date="2021-01" db="EMBL/GenBank/DDBJ databases">
        <authorList>
            <person name="Corre E."/>
            <person name="Pelletier E."/>
            <person name="Niang G."/>
            <person name="Scheremetjew M."/>
            <person name="Finn R."/>
            <person name="Kale V."/>
            <person name="Holt S."/>
            <person name="Cochrane G."/>
            <person name="Meng A."/>
            <person name="Brown T."/>
            <person name="Cohen L."/>
        </authorList>
    </citation>
    <scope>NUCLEOTIDE SEQUENCE</scope>
    <source>
        <strain evidence="2">CCMP1594</strain>
    </source>
</reference>
<feature type="region of interest" description="Disordered" evidence="1">
    <location>
        <begin position="1"/>
        <end position="20"/>
    </location>
</feature>
<feature type="region of interest" description="Disordered" evidence="1">
    <location>
        <begin position="39"/>
        <end position="64"/>
    </location>
</feature>
<protein>
    <submittedName>
        <fullName evidence="2">Uncharacterized protein</fullName>
    </submittedName>
</protein>
<evidence type="ECO:0000256" key="1">
    <source>
        <dbReference type="SAM" id="MobiDB-lite"/>
    </source>
</evidence>
<dbReference type="EMBL" id="HBJA01102392">
    <property type="protein sequence ID" value="CAE0824064.1"/>
    <property type="molecule type" value="Transcribed_RNA"/>
</dbReference>
<evidence type="ECO:0000313" key="2">
    <source>
        <dbReference type="EMBL" id="CAE0824064.1"/>
    </source>
</evidence>
<gene>
    <name evidence="2" type="ORF">EGYM00163_LOCUS35270</name>
</gene>
<sequence>MGIATSKWQKRGMLRMPSGDCRIGGSGIAPRWKVKEASRLKSREATRGLGRPPQTTSDVAGRRRGEERVVVIRASSVVGPAIGPEIAQKHHVGTVEVDMAAMAVATEAEIAIMVETDMMTVAVHLRVVGHLRGRGLGRLDIRGAEAGDLVVVRFRRDMACRSPLHAAEWVPVLC</sequence>
<organism evidence="2">
    <name type="scientific">Eutreptiella gymnastica</name>
    <dbReference type="NCBI Taxonomy" id="73025"/>
    <lineage>
        <taxon>Eukaryota</taxon>
        <taxon>Discoba</taxon>
        <taxon>Euglenozoa</taxon>
        <taxon>Euglenida</taxon>
        <taxon>Spirocuta</taxon>
        <taxon>Euglenophyceae</taxon>
        <taxon>Eutreptiales</taxon>
        <taxon>Eutreptiaceae</taxon>
        <taxon>Eutreptiella</taxon>
    </lineage>
</organism>
<dbReference type="AlphaFoldDB" id="A0A7S4G3I0"/>
<accession>A0A7S4G3I0</accession>
<name>A0A7S4G3I0_9EUGL</name>